<evidence type="ECO:0000313" key="2">
    <source>
        <dbReference type="Proteomes" id="UP000217944"/>
    </source>
</evidence>
<dbReference type="AlphaFoldDB" id="A0A292YET2"/>
<dbReference type="Proteomes" id="UP000217944">
    <property type="component" value="Unassembled WGS sequence"/>
</dbReference>
<protein>
    <submittedName>
        <fullName evidence="1">Uncharacterized protein</fullName>
    </submittedName>
</protein>
<comment type="caution">
    <text evidence="1">The sequence shown here is derived from an EMBL/GenBank/DDBJ whole genome shotgun (WGS) entry which is preliminary data.</text>
</comment>
<organism evidence="1 2">
    <name type="scientific">Lebetimonas natsushimae</name>
    <dbReference type="NCBI Taxonomy" id="1936991"/>
    <lineage>
        <taxon>Bacteria</taxon>
        <taxon>Pseudomonadati</taxon>
        <taxon>Campylobacterota</taxon>
        <taxon>Epsilonproteobacteria</taxon>
        <taxon>Nautiliales</taxon>
        <taxon>Nautiliaceae</taxon>
        <taxon>Lebetimonas</taxon>
    </lineage>
</organism>
<keyword evidence="2" id="KW-1185">Reference proteome</keyword>
<reference evidence="1 2" key="1">
    <citation type="journal article" date="2017" name="Syst. Appl. Microbiol.">
        <title>Lebetimonas natsushimae sp. nov., a novel strictly anaerobic, moderately thermophilic chemoautotroph isolated from a deep-sea hydrothermal vent polychaete nest in the Mid-Okinawa Trough.</title>
        <authorList>
            <person name="Nagata R."/>
            <person name="Takaki Y."/>
            <person name="Tame A."/>
            <person name="Nunoura T."/>
            <person name="Muto H."/>
            <person name="Mino S."/>
            <person name="Sawayama S."/>
            <person name="Takai K."/>
            <person name="Nakagawa S."/>
        </authorList>
    </citation>
    <scope>NUCLEOTIDE SEQUENCE [LARGE SCALE GENOMIC DNA]</scope>
    <source>
        <strain evidence="1 2">HS1857</strain>
    </source>
</reference>
<dbReference type="OrthoDB" id="7823211at2"/>
<dbReference type="EMBL" id="BDME01000002">
    <property type="protein sequence ID" value="GAX87645.1"/>
    <property type="molecule type" value="Genomic_DNA"/>
</dbReference>
<sequence length="243" mass="28909">MQNRYVGDIGDYSKFVLIKNLFNGKCGIIWYLYPNEGHNNDGKFRNYEKFELQDKEIVEIMSYFSKHKESERSVQELEKILINNGFDLTFFSNCIECNCKCLFSNVNERLEYRKSWFDKALNKMKNCNIVFADPDNGIEVKSCPLGDVKSGKYIYFDEISKLLKNHKTVVIYQHFERSKTHRVLVDEKVKKLYEKIGNNFNFYAVKFKKVSPRAYFILSKENLENKIREFCDEFKNEFELLKG</sequence>
<accession>A0A292YET2</accession>
<evidence type="ECO:0000313" key="1">
    <source>
        <dbReference type="EMBL" id="GAX87645.1"/>
    </source>
</evidence>
<name>A0A292YET2_9BACT</name>
<gene>
    <name evidence="1" type="ORF">LNAT_P0942</name>
</gene>
<proteinExistence type="predicted"/>
<dbReference type="RefSeq" id="WP_096258895.1">
    <property type="nucleotide sequence ID" value="NZ_BDME01000002.1"/>
</dbReference>